<keyword evidence="6" id="KW-1185">Reference proteome</keyword>
<dbReference type="EC" id="3.2.1.22" evidence="2"/>
<evidence type="ECO:0000256" key="1">
    <source>
        <dbReference type="ARBA" id="ARBA00001255"/>
    </source>
</evidence>
<evidence type="ECO:0000313" key="6">
    <source>
        <dbReference type="Proteomes" id="UP000799429"/>
    </source>
</evidence>
<dbReference type="OrthoDB" id="2108802at2759"/>
<accession>A0A9P4S577</accession>
<dbReference type="PANTHER" id="PTHR35273">
    <property type="entry name" value="ALPHA-1,4 POLYGALACTOSAMINIDASE, PUTATIVE (AFU_ORTHOLOGUE AFUA_3G07890)-RELATED"/>
    <property type="match status" value="1"/>
</dbReference>
<dbReference type="InterPro" id="IPR004352">
    <property type="entry name" value="GH114_TIM-barrel"/>
</dbReference>
<dbReference type="Pfam" id="PF03537">
    <property type="entry name" value="Glyco_hydro_114"/>
    <property type="match status" value="1"/>
</dbReference>
<evidence type="ECO:0000259" key="4">
    <source>
        <dbReference type="Pfam" id="PF03537"/>
    </source>
</evidence>
<name>A0A9P4S577_9PEZI</name>
<evidence type="ECO:0000256" key="2">
    <source>
        <dbReference type="ARBA" id="ARBA00012755"/>
    </source>
</evidence>
<dbReference type="GO" id="GO:0004557">
    <property type="term" value="F:alpha-galactosidase activity"/>
    <property type="evidence" value="ECO:0007669"/>
    <property type="project" value="UniProtKB-EC"/>
</dbReference>
<gene>
    <name evidence="5" type="ORF">M501DRAFT_939927</name>
</gene>
<organism evidence="5 6">
    <name type="scientific">Patellaria atrata CBS 101060</name>
    <dbReference type="NCBI Taxonomy" id="1346257"/>
    <lineage>
        <taxon>Eukaryota</taxon>
        <taxon>Fungi</taxon>
        <taxon>Dikarya</taxon>
        <taxon>Ascomycota</taxon>
        <taxon>Pezizomycotina</taxon>
        <taxon>Dothideomycetes</taxon>
        <taxon>Dothideomycetes incertae sedis</taxon>
        <taxon>Patellariales</taxon>
        <taxon>Patellariaceae</taxon>
        <taxon>Patellaria</taxon>
    </lineage>
</organism>
<dbReference type="PANTHER" id="PTHR35273:SF2">
    <property type="entry name" value="ALPHA-GALACTOSIDASE"/>
    <property type="match status" value="1"/>
</dbReference>
<evidence type="ECO:0000256" key="3">
    <source>
        <dbReference type="SAM" id="SignalP"/>
    </source>
</evidence>
<dbReference type="InterPro" id="IPR017853">
    <property type="entry name" value="GH"/>
</dbReference>
<proteinExistence type="predicted"/>
<comment type="catalytic activity">
    <reaction evidence="1">
        <text>Hydrolysis of terminal, non-reducing alpha-D-galactose residues in alpha-D-galactosides, including galactose oligosaccharides, galactomannans and galactolipids.</text>
        <dbReference type="EC" id="3.2.1.22"/>
    </reaction>
</comment>
<keyword evidence="5" id="KW-0378">Hydrolase</keyword>
<dbReference type="InterPro" id="IPR013785">
    <property type="entry name" value="Aldolase_TIM"/>
</dbReference>
<feature type="chain" id="PRO_5040362314" description="alpha-galactosidase" evidence="3">
    <location>
        <begin position="19"/>
        <end position="282"/>
    </location>
</feature>
<keyword evidence="3" id="KW-0732">Signal</keyword>
<comment type="caution">
    <text evidence="5">The sequence shown here is derived from an EMBL/GenBank/DDBJ whole genome shotgun (WGS) entry which is preliminary data.</text>
</comment>
<dbReference type="EMBL" id="MU006104">
    <property type="protein sequence ID" value="KAF2836364.1"/>
    <property type="molecule type" value="Genomic_DNA"/>
</dbReference>
<feature type="domain" description="Glycoside-hydrolase family GH114 TIM-barrel" evidence="4">
    <location>
        <begin position="34"/>
        <end position="267"/>
    </location>
</feature>
<dbReference type="Gene3D" id="3.20.20.70">
    <property type="entry name" value="Aldolase class I"/>
    <property type="match status" value="1"/>
</dbReference>
<evidence type="ECO:0000313" key="5">
    <source>
        <dbReference type="EMBL" id="KAF2836364.1"/>
    </source>
</evidence>
<sequence>MHPAPLFLLPLLAPLIHAAPTATKSLWQPRPGSSWQIVLSAELDASRRLTPDTAVFDLDLFDTSAETIAQLHARGKKVICYFSAGSYEEWREDADSFARTDMGRELDGWEGERWLDTRSKNVRNVMKKRIDLAATKGCDAIDPDNVDGFENRNGLNLRESDAVSYVRFLAQTAASKGLSTGLKNAQSIVRDVLDVVQFSVNEQCHEYRECGEYRPFINAGKPVFNIEYPPTAPRVPARIRTNLCSAYAGGDASGFSTIIKGMDLDGWVQLCEGTSATTETLK</sequence>
<reference evidence="5" key="1">
    <citation type="journal article" date="2020" name="Stud. Mycol.">
        <title>101 Dothideomycetes genomes: a test case for predicting lifestyles and emergence of pathogens.</title>
        <authorList>
            <person name="Haridas S."/>
            <person name="Albert R."/>
            <person name="Binder M."/>
            <person name="Bloem J."/>
            <person name="Labutti K."/>
            <person name="Salamov A."/>
            <person name="Andreopoulos B."/>
            <person name="Baker S."/>
            <person name="Barry K."/>
            <person name="Bills G."/>
            <person name="Bluhm B."/>
            <person name="Cannon C."/>
            <person name="Castanera R."/>
            <person name="Culley D."/>
            <person name="Daum C."/>
            <person name="Ezra D."/>
            <person name="Gonzalez J."/>
            <person name="Henrissat B."/>
            <person name="Kuo A."/>
            <person name="Liang C."/>
            <person name="Lipzen A."/>
            <person name="Lutzoni F."/>
            <person name="Magnuson J."/>
            <person name="Mondo S."/>
            <person name="Nolan M."/>
            <person name="Ohm R."/>
            <person name="Pangilinan J."/>
            <person name="Park H.-J."/>
            <person name="Ramirez L."/>
            <person name="Alfaro M."/>
            <person name="Sun H."/>
            <person name="Tritt A."/>
            <person name="Yoshinaga Y."/>
            <person name="Zwiers L.-H."/>
            <person name="Turgeon B."/>
            <person name="Goodwin S."/>
            <person name="Spatafora J."/>
            <person name="Crous P."/>
            <person name="Grigoriev I."/>
        </authorList>
    </citation>
    <scope>NUCLEOTIDE SEQUENCE</scope>
    <source>
        <strain evidence="5">CBS 101060</strain>
    </source>
</reference>
<dbReference type="AlphaFoldDB" id="A0A9P4S577"/>
<dbReference type="SUPFAM" id="SSF51445">
    <property type="entry name" value="(Trans)glycosidases"/>
    <property type="match status" value="1"/>
</dbReference>
<protein>
    <recommendedName>
        <fullName evidence="2">alpha-galactosidase</fullName>
        <ecNumber evidence="2">3.2.1.22</ecNumber>
    </recommendedName>
</protein>
<dbReference type="Proteomes" id="UP000799429">
    <property type="component" value="Unassembled WGS sequence"/>
</dbReference>
<feature type="signal peptide" evidence="3">
    <location>
        <begin position="1"/>
        <end position="18"/>
    </location>
</feature>